<dbReference type="EMBL" id="CP012333">
    <property type="protein sequence ID" value="AKU95209.1"/>
    <property type="molecule type" value="Genomic_DNA"/>
</dbReference>
<dbReference type="STRING" id="1391654.AKJ09_01873"/>
<keyword evidence="4" id="KW-1185">Reference proteome</keyword>
<feature type="chain" id="PRO_5005465850" description="Type IV fimbrial biogenesis protein PilY1" evidence="2">
    <location>
        <begin position="24"/>
        <end position="401"/>
    </location>
</feature>
<gene>
    <name evidence="3" type="ORF">AKJ09_01873</name>
</gene>
<dbReference type="RefSeq" id="WP_146646696.1">
    <property type="nucleotide sequence ID" value="NZ_CP012333.1"/>
</dbReference>
<sequence length="401" mass="41249">MKARTIGALSSVAGTLALLVACAADDETSRQSLEADGGTLPVQDGGADALEDAAEPSDPCVPDALCPNGPVDPSGPGGGLDVRTRINVIRGRSESDVWAAGAVGAMFHFDGTSWKPSPMSSAETMNGLWLRDANEIAVSSLTSVYTRGLEVTDGADASAPSSGGWIARGAPATPDALGPSAVVVTSSWAASGGTSLWSTLRQFEGGGLDTAPNGLWRLRVDPSTNALEFHDALEPGACALLGCRRMSSVHGISADDLWAVGYSGVTFHITNAESATPTITPFDSRTWAGLNGVWAAAENDVWAVGGAGVIRHYTGHSYAWDVVSDVPTTETLHAIYGTSGSDIWAVGDNAVVLHYDGAHWSRVKVAGLGGRLPHLMTVWTPAPGHVWIGGDGVILSLGGTP</sequence>
<dbReference type="OrthoDB" id="5483347at2"/>
<keyword evidence="2" id="KW-0732">Signal</keyword>
<evidence type="ECO:0008006" key="5">
    <source>
        <dbReference type="Google" id="ProtNLM"/>
    </source>
</evidence>
<evidence type="ECO:0000256" key="2">
    <source>
        <dbReference type="SAM" id="SignalP"/>
    </source>
</evidence>
<proteinExistence type="predicted"/>
<evidence type="ECO:0000313" key="4">
    <source>
        <dbReference type="Proteomes" id="UP000064967"/>
    </source>
</evidence>
<feature type="region of interest" description="Disordered" evidence="1">
    <location>
        <begin position="32"/>
        <end position="56"/>
    </location>
</feature>
<dbReference type="AlphaFoldDB" id="A0A0K1PQ35"/>
<accession>A0A0K1PQ35</accession>
<evidence type="ECO:0000313" key="3">
    <source>
        <dbReference type="EMBL" id="AKU95209.1"/>
    </source>
</evidence>
<organism evidence="3 4">
    <name type="scientific">Labilithrix luteola</name>
    <dbReference type="NCBI Taxonomy" id="1391654"/>
    <lineage>
        <taxon>Bacteria</taxon>
        <taxon>Pseudomonadati</taxon>
        <taxon>Myxococcota</taxon>
        <taxon>Polyangia</taxon>
        <taxon>Polyangiales</taxon>
        <taxon>Labilitrichaceae</taxon>
        <taxon>Labilithrix</taxon>
    </lineage>
</organism>
<dbReference type="KEGG" id="llu:AKJ09_01873"/>
<name>A0A0K1PQ35_9BACT</name>
<dbReference type="Proteomes" id="UP000064967">
    <property type="component" value="Chromosome"/>
</dbReference>
<reference evidence="3 4" key="1">
    <citation type="submission" date="2015-08" db="EMBL/GenBank/DDBJ databases">
        <authorList>
            <person name="Babu N.S."/>
            <person name="Beckwith C.J."/>
            <person name="Beseler K.G."/>
            <person name="Brison A."/>
            <person name="Carone J.V."/>
            <person name="Caskin T.P."/>
            <person name="Diamond M."/>
            <person name="Durham M.E."/>
            <person name="Foxe J.M."/>
            <person name="Go M."/>
            <person name="Henderson B.A."/>
            <person name="Jones I.B."/>
            <person name="McGettigan J.A."/>
            <person name="Micheletti S.J."/>
            <person name="Nasrallah M.E."/>
            <person name="Ortiz D."/>
            <person name="Piller C.R."/>
            <person name="Privatt S.R."/>
            <person name="Schneider S.L."/>
            <person name="Sharp S."/>
            <person name="Smith T.C."/>
            <person name="Stanton J.D."/>
            <person name="Ullery H.E."/>
            <person name="Wilson R.J."/>
            <person name="Serrano M.G."/>
            <person name="Buck G."/>
            <person name="Lee V."/>
            <person name="Wang Y."/>
            <person name="Carvalho R."/>
            <person name="Voegtly L."/>
            <person name="Shi R."/>
            <person name="Duckworth R."/>
            <person name="Johnson A."/>
            <person name="Loviza R."/>
            <person name="Walstead R."/>
            <person name="Shah Z."/>
            <person name="Kiflezghi M."/>
            <person name="Wade K."/>
            <person name="Ball S.L."/>
            <person name="Bradley K.W."/>
            <person name="Asai D.J."/>
            <person name="Bowman C.A."/>
            <person name="Russell D.A."/>
            <person name="Pope W.H."/>
            <person name="Jacobs-Sera D."/>
            <person name="Hendrix R.W."/>
            <person name="Hatfull G.F."/>
        </authorList>
    </citation>
    <scope>NUCLEOTIDE SEQUENCE [LARGE SCALE GENOMIC DNA]</scope>
    <source>
        <strain evidence="3 4">DSM 27648</strain>
    </source>
</reference>
<dbReference type="PROSITE" id="PS51257">
    <property type="entry name" value="PROKAR_LIPOPROTEIN"/>
    <property type="match status" value="1"/>
</dbReference>
<evidence type="ECO:0000256" key="1">
    <source>
        <dbReference type="SAM" id="MobiDB-lite"/>
    </source>
</evidence>
<protein>
    <recommendedName>
        <fullName evidence="5">Type IV fimbrial biogenesis protein PilY1</fullName>
    </recommendedName>
</protein>
<feature type="signal peptide" evidence="2">
    <location>
        <begin position="1"/>
        <end position="23"/>
    </location>
</feature>